<dbReference type="GO" id="GO:0004526">
    <property type="term" value="F:ribonuclease P activity"/>
    <property type="evidence" value="ECO:0007669"/>
    <property type="project" value="TreeGrafter"/>
</dbReference>
<comment type="caution">
    <text evidence="5">The sequence shown here is derived from an EMBL/GenBank/DDBJ whole genome shotgun (WGS) entry which is preliminary data.</text>
</comment>
<dbReference type="PROSITE" id="PS50089">
    <property type="entry name" value="ZF_RING_2"/>
    <property type="match status" value="1"/>
</dbReference>
<keyword evidence="1" id="KW-0863">Zinc-finger</keyword>
<name>A0AAN6M9P9_9PLEO</name>
<feature type="region of interest" description="Disordered" evidence="3">
    <location>
        <begin position="1"/>
        <end position="29"/>
    </location>
</feature>
<dbReference type="SUPFAM" id="SSF53300">
    <property type="entry name" value="vWA-like"/>
    <property type="match status" value="1"/>
</dbReference>
<dbReference type="PANTHER" id="PTHR28256">
    <property type="entry name" value="RIBONUCLEASES P/MRP PROTEIN SUBUNIT POP7"/>
    <property type="match status" value="1"/>
</dbReference>
<dbReference type="GO" id="GO:0000172">
    <property type="term" value="C:ribonuclease MRP complex"/>
    <property type="evidence" value="ECO:0007669"/>
    <property type="project" value="InterPro"/>
</dbReference>
<dbReference type="InterPro" id="IPR020241">
    <property type="entry name" value="RNase_P/MRP_Pop7_fungi"/>
</dbReference>
<dbReference type="Gene3D" id="3.40.50.410">
    <property type="entry name" value="von Willebrand factor, type A domain"/>
    <property type="match status" value="1"/>
</dbReference>
<dbReference type="GO" id="GO:0001682">
    <property type="term" value="P:tRNA 5'-leader removal"/>
    <property type="evidence" value="ECO:0007669"/>
    <property type="project" value="InterPro"/>
</dbReference>
<evidence type="ECO:0000256" key="3">
    <source>
        <dbReference type="SAM" id="MobiDB-lite"/>
    </source>
</evidence>
<protein>
    <recommendedName>
        <fullName evidence="4">RING-type domain-containing protein</fullName>
    </recommendedName>
</protein>
<dbReference type="InterPro" id="IPR036465">
    <property type="entry name" value="vWFA_dom_sf"/>
</dbReference>
<dbReference type="GO" id="GO:0006364">
    <property type="term" value="P:rRNA processing"/>
    <property type="evidence" value="ECO:0007669"/>
    <property type="project" value="TreeGrafter"/>
</dbReference>
<keyword evidence="6" id="KW-1185">Reference proteome</keyword>
<feature type="domain" description="RING-type" evidence="4">
    <location>
        <begin position="948"/>
        <end position="1002"/>
    </location>
</feature>
<reference evidence="5 6" key="1">
    <citation type="submission" date="2021-02" db="EMBL/GenBank/DDBJ databases">
        <title>Genome assembly of Pseudopithomyces chartarum.</title>
        <authorList>
            <person name="Jauregui R."/>
            <person name="Singh J."/>
            <person name="Voisey C."/>
        </authorList>
    </citation>
    <scope>NUCLEOTIDE SEQUENCE [LARGE SCALE GENOMIC DNA]</scope>
    <source>
        <strain evidence="5 6">AGR01</strain>
    </source>
</reference>
<accession>A0AAN6M9P9</accession>
<dbReference type="GO" id="GO:0034965">
    <property type="term" value="P:intronic box C/D snoRNA processing"/>
    <property type="evidence" value="ECO:0007669"/>
    <property type="project" value="TreeGrafter"/>
</dbReference>
<dbReference type="Proteomes" id="UP001280581">
    <property type="component" value="Unassembled WGS sequence"/>
</dbReference>
<dbReference type="Gene3D" id="3.30.110.20">
    <property type="entry name" value="Alba-like domain"/>
    <property type="match status" value="1"/>
</dbReference>
<gene>
    <name evidence="5" type="ORF">GRF29_1g2976800</name>
</gene>
<evidence type="ECO:0000313" key="6">
    <source>
        <dbReference type="Proteomes" id="UP001280581"/>
    </source>
</evidence>
<feature type="compositionally biased region" description="Polar residues" evidence="3">
    <location>
        <begin position="1"/>
        <end position="11"/>
    </location>
</feature>
<keyword evidence="1" id="KW-0479">Metal-binding</keyword>
<proteinExistence type="predicted"/>
<evidence type="ECO:0000259" key="4">
    <source>
        <dbReference type="PROSITE" id="PS50089"/>
    </source>
</evidence>
<keyword evidence="2" id="KW-0175">Coiled coil</keyword>
<dbReference type="SUPFAM" id="SSF57850">
    <property type="entry name" value="RING/U-box"/>
    <property type="match status" value="1"/>
</dbReference>
<dbReference type="PANTHER" id="PTHR28256:SF1">
    <property type="entry name" value="RIBONUCLEASES P_MRP PROTEIN SUBUNIT POP7"/>
    <property type="match status" value="1"/>
</dbReference>
<dbReference type="GO" id="GO:0005655">
    <property type="term" value="C:nucleolar ribonuclease P complex"/>
    <property type="evidence" value="ECO:0007669"/>
    <property type="project" value="InterPro"/>
</dbReference>
<dbReference type="GO" id="GO:0008270">
    <property type="term" value="F:zinc ion binding"/>
    <property type="evidence" value="ECO:0007669"/>
    <property type="project" value="UniProtKB-KW"/>
</dbReference>
<keyword evidence="1" id="KW-0862">Zinc</keyword>
<dbReference type="EMBL" id="WVTA01000001">
    <property type="protein sequence ID" value="KAK3217397.1"/>
    <property type="molecule type" value="Genomic_DNA"/>
</dbReference>
<dbReference type="InterPro" id="IPR036882">
    <property type="entry name" value="Alba-like_dom_sf"/>
</dbReference>
<dbReference type="AlphaFoldDB" id="A0AAN6M9P9"/>
<organism evidence="5 6">
    <name type="scientific">Pseudopithomyces chartarum</name>
    <dbReference type="NCBI Taxonomy" id="1892770"/>
    <lineage>
        <taxon>Eukaryota</taxon>
        <taxon>Fungi</taxon>
        <taxon>Dikarya</taxon>
        <taxon>Ascomycota</taxon>
        <taxon>Pezizomycotina</taxon>
        <taxon>Dothideomycetes</taxon>
        <taxon>Pleosporomycetidae</taxon>
        <taxon>Pleosporales</taxon>
        <taxon>Massarineae</taxon>
        <taxon>Didymosphaeriaceae</taxon>
        <taxon>Pseudopithomyces</taxon>
    </lineage>
</organism>
<dbReference type="GO" id="GO:0000171">
    <property type="term" value="F:ribonuclease MRP activity"/>
    <property type="evidence" value="ECO:0007669"/>
    <property type="project" value="TreeGrafter"/>
</dbReference>
<evidence type="ECO:0000256" key="2">
    <source>
        <dbReference type="SAM" id="Coils"/>
    </source>
</evidence>
<feature type="coiled-coil region" evidence="2">
    <location>
        <begin position="1097"/>
        <end position="1124"/>
    </location>
</feature>
<feature type="compositionally biased region" description="Basic residues" evidence="3">
    <location>
        <begin position="67"/>
        <end position="76"/>
    </location>
</feature>
<evidence type="ECO:0000256" key="1">
    <source>
        <dbReference type="PROSITE-ProRule" id="PRU00175"/>
    </source>
</evidence>
<evidence type="ECO:0000313" key="5">
    <source>
        <dbReference type="EMBL" id="KAK3217397.1"/>
    </source>
</evidence>
<feature type="region of interest" description="Disordered" evidence="3">
    <location>
        <begin position="61"/>
        <end position="83"/>
    </location>
</feature>
<dbReference type="GO" id="GO:0003723">
    <property type="term" value="F:RNA binding"/>
    <property type="evidence" value="ECO:0007669"/>
    <property type="project" value="TreeGrafter"/>
</dbReference>
<dbReference type="InterPro" id="IPR001841">
    <property type="entry name" value="Znf_RING"/>
</dbReference>
<sequence length="1153" mass="129933">MPKLPPNTSISKRPLHHPSIPTPFSSSSQPKVLYLTHSTPFIPTLKRIRRLLFEISKRHAQSEASLPRHRRQNRARKVLEPNGRLAPEDVEREIAEGGREKERVGGEEARIGLVAYRDYSEAQDTDYPILEWSGWLTIENDEHSESITADDLMNEARSLVASGGADYPEATKTALAKAYSVMREEATTIMLLYTDAPPHCWTAAETGYGNHYAIEQEALKKEDSYGGFGPQFADWVEGCALLRNGPRKAHVFCFLDVFMKENLPMSSFYLYLSTITRGACMFMTDTAPHSISQVTIDILLAWMGVEKVGADIAELPASFVRYAQGADIKKIKDERDPVAGSFFWSHDPTINAKRDDRRVSGYEWQLKASVQLKSNQRTKKIDSEVLNKYLPKRKEKVGNFAERYVQDAQYKEIVIQELREIIEMDVVSISTNPVFGQLWRVVCNDRGHPARNDLIVAFGAAVERIGDADEKIAMKKWLEESYDYEAEITEILEAIPEDERFPCVFLDPTVEFRYKNEAGDDEAEDNRPITEFRRDELLDIGRSCDGRILRRLGKVLVRLTYAESAKALPTHVATSTMKEVPRVPVSLASQAHGFQFWKLLLHTVLPGTMLSTRPAVVLAALAMRLGIKPLFEQASAFLMYWRDKWNDITVPENWNMGCLGLLLDADEEYRKRRGEEQKAVDENDGLLLSSDHKLFSQLVAYKLVEANLCTTLTADVSWTPTKTQLPVGHVVICSRCKYPRSVTIMAEKSGGQCGLCVAQDWKDAAHKKRALEANVTKEGNLAWVECSASACRAQYVCYNTDDLNVRAKCHYCRNGQGVAPALECEKCLSRVIWPKEWRTASGPFHCVACSDGRKTIVSIETSAERLSKENGQGWLLRNDNDTIKQPFQGTLFRTITTTGTEAFLANVEILPENANPLTLHGKPVQNQAALRATLESWIHRRSAEKTPCSLCFTDHPNARLLPACRRRGCDQRICESCLNNWYGQNKVGNIINPAALFCPFCRRPPAARTLAAYGKGIHAVGDLMTALNEQGQWIHAWCRTCGRARRHLERDCARGAPEQVEDFTCEECRFQAFERANAAEEEARREADAVMRMAIGLDETERRIRVAEAQRQVALAERARLELDYPVKKCPGCGSTTICDRSVGNLLARRLQN</sequence>
<dbReference type="GO" id="GO:0000294">
    <property type="term" value="P:nuclear-transcribed mRNA catabolic process, RNase MRP-dependent"/>
    <property type="evidence" value="ECO:0007669"/>
    <property type="project" value="TreeGrafter"/>
</dbReference>